<dbReference type="Gramene" id="OIT21931">
    <property type="protein sequence ID" value="OIT21931"/>
    <property type="gene ID" value="A4A49_58346"/>
</dbReference>
<proteinExistence type="predicted"/>
<feature type="non-terminal residue" evidence="1">
    <location>
        <position position="1"/>
    </location>
</feature>
<accession>A0A1J6KGJ6</accession>
<evidence type="ECO:0000313" key="2">
    <source>
        <dbReference type="Proteomes" id="UP000187609"/>
    </source>
</evidence>
<feature type="non-terminal residue" evidence="1">
    <location>
        <position position="220"/>
    </location>
</feature>
<dbReference type="PANTHER" id="PTHR11439">
    <property type="entry name" value="GAG-POL-RELATED RETROTRANSPOSON"/>
    <property type="match status" value="1"/>
</dbReference>
<name>A0A1J6KGJ6_NICAT</name>
<dbReference type="CDD" id="cd09272">
    <property type="entry name" value="RNase_HI_RT_Ty1"/>
    <property type="match status" value="1"/>
</dbReference>
<dbReference type="PANTHER" id="PTHR11439:SF520">
    <property type="entry name" value="CYSTEINE-RICH RLK (RECEPTOR-LIKE PROTEIN KINASE) 8"/>
    <property type="match status" value="1"/>
</dbReference>
<keyword evidence="2" id="KW-1185">Reference proteome</keyword>
<dbReference type="AlphaFoldDB" id="A0A1J6KGJ6"/>
<dbReference type="SUPFAM" id="SSF56672">
    <property type="entry name" value="DNA/RNA polymerases"/>
    <property type="match status" value="1"/>
</dbReference>
<dbReference type="InterPro" id="IPR043502">
    <property type="entry name" value="DNA/RNA_pol_sf"/>
</dbReference>
<gene>
    <name evidence="1" type="ORF">A4A49_58346</name>
</gene>
<dbReference type="STRING" id="49451.A0A1J6KGJ6"/>
<sequence length="220" mass="24852">LSDPSVYRQMVGSLQYLSFTRPDIQFVVNLASQFLHNPREVHMQAVKRIFRYIGGTADWGLQLTRNTSLSLKVYSDSDWAGCFATRRSTTGFCIFLGDNLISWSARKQPTVARSSTEAEYRALAVAVAEVTWLQYLLRDLHVPLCSPVMAKCDNVGAIHLAHNPVFHSRSKHVALDYHFVREKVNLGDLLVPHVSTSHQLADLFTKVLPSARFHELLTKL</sequence>
<comment type="caution">
    <text evidence="1">The sequence shown here is derived from an EMBL/GenBank/DDBJ whole genome shotgun (WGS) entry which is preliminary data.</text>
</comment>
<reference evidence="1" key="1">
    <citation type="submission" date="2016-11" db="EMBL/GenBank/DDBJ databases">
        <title>The genome of Nicotiana attenuata.</title>
        <authorList>
            <person name="Xu S."/>
            <person name="Brockmoeller T."/>
            <person name="Gaquerel E."/>
            <person name="Navarro A."/>
            <person name="Kuhl H."/>
            <person name="Gase K."/>
            <person name="Ling Z."/>
            <person name="Zhou W."/>
            <person name="Kreitzer C."/>
            <person name="Stanke M."/>
            <person name="Tang H."/>
            <person name="Lyons E."/>
            <person name="Pandey P."/>
            <person name="Pandey S.P."/>
            <person name="Timmermann B."/>
            <person name="Baldwin I.T."/>
        </authorList>
    </citation>
    <scope>NUCLEOTIDE SEQUENCE [LARGE SCALE GENOMIC DNA]</scope>
    <source>
        <strain evidence="1">UT</strain>
    </source>
</reference>
<evidence type="ECO:0000313" key="1">
    <source>
        <dbReference type="EMBL" id="OIT21931.1"/>
    </source>
</evidence>
<dbReference type="EMBL" id="MJEQ01003995">
    <property type="protein sequence ID" value="OIT21931.1"/>
    <property type="molecule type" value="Genomic_DNA"/>
</dbReference>
<protein>
    <submittedName>
        <fullName evidence="1">Mitochondrial protein</fullName>
    </submittedName>
</protein>
<organism evidence="1 2">
    <name type="scientific">Nicotiana attenuata</name>
    <name type="common">Coyote tobacco</name>
    <dbReference type="NCBI Taxonomy" id="49451"/>
    <lineage>
        <taxon>Eukaryota</taxon>
        <taxon>Viridiplantae</taxon>
        <taxon>Streptophyta</taxon>
        <taxon>Embryophyta</taxon>
        <taxon>Tracheophyta</taxon>
        <taxon>Spermatophyta</taxon>
        <taxon>Magnoliopsida</taxon>
        <taxon>eudicotyledons</taxon>
        <taxon>Gunneridae</taxon>
        <taxon>Pentapetalae</taxon>
        <taxon>asterids</taxon>
        <taxon>lamiids</taxon>
        <taxon>Solanales</taxon>
        <taxon>Solanaceae</taxon>
        <taxon>Nicotianoideae</taxon>
        <taxon>Nicotianeae</taxon>
        <taxon>Nicotiana</taxon>
    </lineage>
</organism>
<dbReference type="OMA" id="WAGCFAT"/>
<dbReference type="Proteomes" id="UP000187609">
    <property type="component" value="Unassembled WGS sequence"/>
</dbReference>